<evidence type="ECO:0008006" key="4">
    <source>
        <dbReference type="Google" id="ProtNLM"/>
    </source>
</evidence>
<dbReference type="EMBL" id="ML170188">
    <property type="protein sequence ID" value="TDL20414.1"/>
    <property type="molecule type" value="Genomic_DNA"/>
</dbReference>
<dbReference type="Gene3D" id="2.60.40.640">
    <property type="match status" value="1"/>
</dbReference>
<organism evidence="2 3">
    <name type="scientific">Rickenella mellea</name>
    <dbReference type="NCBI Taxonomy" id="50990"/>
    <lineage>
        <taxon>Eukaryota</taxon>
        <taxon>Fungi</taxon>
        <taxon>Dikarya</taxon>
        <taxon>Basidiomycota</taxon>
        <taxon>Agaricomycotina</taxon>
        <taxon>Agaricomycetes</taxon>
        <taxon>Hymenochaetales</taxon>
        <taxon>Rickenellaceae</taxon>
        <taxon>Rickenella</taxon>
    </lineage>
</organism>
<dbReference type="OrthoDB" id="2333384at2759"/>
<dbReference type="VEuPathDB" id="FungiDB:BD410DRAFT_370343"/>
<feature type="region of interest" description="Disordered" evidence="1">
    <location>
        <begin position="29"/>
        <end position="48"/>
    </location>
</feature>
<gene>
    <name evidence="2" type="ORF">BD410DRAFT_370343</name>
</gene>
<reference evidence="2 3" key="1">
    <citation type="submission" date="2018-06" db="EMBL/GenBank/DDBJ databases">
        <title>A transcriptomic atlas of mushroom development highlights an independent origin of complex multicellularity.</title>
        <authorList>
            <consortium name="DOE Joint Genome Institute"/>
            <person name="Krizsan K."/>
            <person name="Almasi E."/>
            <person name="Merenyi Z."/>
            <person name="Sahu N."/>
            <person name="Viragh M."/>
            <person name="Koszo T."/>
            <person name="Mondo S."/>
            <person name="Kiss B."/>
            <person name="Balint B."/>
            <person name="Kues U."/>
            <person name="Barry K."/>
            <person name="Hegedus J.C."/>
            <person name="Henrissat B."/>
            <person name="Johnson J."/>
            <person name="Lipzen A."/>
            <person name="Ohm R."/>
            <person name="Nagy I."/>
            <person name="Pangilinan J."/>
            <person name="Yan J."/>
            <person name="Xiong Y."/>
            <person name="Grigoriev I.V."/>
            <person name="Hibbett D.S."/>
            <person name="Nagy L.G."/>
        </authorList>
    </citation>
    <scope>NUCLEOTIDE SEQUENCE [LARGE SCALE GENOMIC DNA]</scope>
    <source>
        <strain evidence="2 3">SZMC22713</strain>
    </source>
</reference>
<name>A0A4Y7PYE0_9AGAM</name>
<sequence length="481" mass="53526">MILLNYVSDEPPPPYDSVNFDIVAENTTGAPDFHQISGPPPTATEPSAETSLHIPWTVTLPSLPPLPPPVVLALESPALPANVDTRFNVQHNRSLTFSNGRKRLILKVYGRGPFDHSTPRFIEGETIIGHVELQLDKAERNLTCVELFIEGHIENLGNLMEFQTFFQHCETLWNPSFGDPRAPGPRQIGQPLKPQVLLGHYTWDFSFSMPRHCVAVAPGFKRVGSSQAHKLPPSLSEGDGHISYVIGVKVKRNTTFQPIHKLTTPFDYTPRSEPGAFSSMRQAAYRENTPLLGPNIDPEGWNVFPSVQVSGYDNQDFGQLKFSCAIALATPLSYTRGSVIPLVLIIESQDEKILGPGLISRSYIPKIKISRSFRGQNAFSGPDDVLATWSVASAQHTQSPCRRALYGEIKVPRDLRPSFDLGPVYMKYMVGMFAFEPGVFIPHKEGTLFQSKLLFQTEVQIVTDYASGPRPRHYHEDDATR</sequence>
<protein>
    <recommendedName>
        <fullName evidence="4">Arrestin-like N-terminal domain-containing protein</fullName>
    </recommendedName>
</protein>
<dbReference type="InterPro" id="IPR014752">
    <property type="entry name" value="Arrestin-like_C"/>
</dbReference>
<evidence type="ECO:0000313" key="3">
    <source>
        <dbReference type="Proteomes" id="UP000294933"/>
    </source>
</evidence>
<dbReference type="AlphaFoldDB" id="A0A4Y7PYE0"/>
<evidence type="ECO:0000313" key="2">
    <source>
        <dbReference type="EMBL" id="TDL20414.1"/>
    </source>
</evidence>
<accession>A0A4Y7PYE0</accession>
<evidence type="ECO:0000256" key="1">
    <source>
        <dbReference type="SAM" id="MobiDB-lite"/>
    </source>
</evidence>
<dbReference type="Proteomes" id="UP000294933">
    <property type="component" value="Unassembled WGS sequence"/>
</dbReference>
<proteinExistence type="predicted"/>
<keyword evidence="3" id="KW-1185">Reference proteome</keyword>